<keyword evidence="2" id="KW-1185">Reference proteome</keyword>
<comment type="caution">
    <text evidence="1">The sequence shown here is derived from an EMBL/GenBank/DDBJ whole genome shotgun (WGS) entry which is preliminary data.</text>
</comment>
<reference evidence="1 2" key="1">
    <citation type="submission" date="2018-03" db="EMBL/GenBank/DDBJ databases">
        <title>The draft genome of Sphingosinicella sp. GL-C-18.</title>
        <authorList>
            <person name="Liu L."/>
            <person name="Li L."/>
            <person name="Liang L."/>
            <person name="Zhang X."/>
            <person name="Wang T."/>
        </authorList>
    </citation>
    <scope>NUCLEOTIDE SEQUENCE [LARGE SCALE GENOMIC DNA]</scope>
    <source>
        <strain evidence="1 2">GL-C-18</strain>
    </source>
</reference>
<evidence type="ECO:0000313" key="1">
    <source>
        <dbReference type="EMBL" id="PSJ39608.1"/>
    </source>
</evidence>
<proteinExistence type="predicted"/>
<organism evidence="1 2">
    <name type="scientific">Allosphingosinicella deserti</name>
    <dbReference type="NCBI Taxonomy" id="2116704"/>
    <lineage>
        <taxon>Bacteria</taxon>
        <taxon>Pseudomonadati</taxon>
        <taxon>Pseudomonadota</taxon>
        <taxon>Alphaproteobacteria</taxon>
        <taxon>Sphingomonadales</taxon>
        <taxon>Sphingomonadaceae</taxon>
        <taxon>Allosphingosinicella</taxon>
    </lineage>
</organism>
<dbReference type="Proteomes" id="UP000241167">
    <property type="component" value="Unassembled WGS sequence"/>
</dbReference>
<gene>
    <name evidence="1" type="ORF">C7I55_13485</name>
</gene>
<protein>
    <submittedName>
        <fullName evidence="1">Uncharacterized protein</fullName>
    </submittedName>
</protein>
<dbReference type="OrthoDB" id="7572563at2"/>
<dbReference type="EMBL" id="PXYI01000004">
    <property type="protein sequence ID" value="PSJ39608.1"/>
    <property type="molecule type" value="Genomic_DNA"/>
</dbReference>
<dbReference type="AlphaFoldDB" id="A0A2P7QNT4"/>
<dbReference type="RefSeq" id="WP_106513505.1">
    <property type="nucleotide sequence ID" value="NZ_PXYI01000004.1"/>
</dbReference>
<sequence>MSKLVKDYLEIKGHGTLDALIARLMEVRDTLPQTGLVDVKLRGDDVFGRHLCVSFMREQTVEEADCDARYAHAYEESLQREAARLENEPAFCDASNRPSRPLRIAA</sequence>
<accession>A0A2P7QNT4</accession>
<evidence type="ECO:0000313" key="2">
    <source>
        <dbReference type="Proteomes" id="UP000241167"/>
    </source>
</evidence>
<name>A0A2P7QNT4_9SPHN</name>